<dbReference type="OrthoDB" id="9801841at2"/>
<keyword evidence="2 6" id="KW-0547">Nucleotide-binding</keyword>
<dbReference type="InterPro" id="IPR017441">
    <property type="entry name" value="Protein_kinase_ATP_BS"/>
</dbReference>
<dbReference type="STRING" id="1123010.SAMN02745724_04437"/>
<dbReference type="PROSITE" id="PS00108">
    <property type="entry name" value="PROTEIN_KINASE_ST"/>
    <property type="match status" value="1"/>
</dbReference>
<dbReference type="InterPro" id="IPR011009">
    <property type="entry name" value="Kinase-like_dom_sf"/>
</dbReference>
<name>A0A1I1S397_9GAMM</name>
<dbReference type="GO" id="GO:0005524">
    <property type="term" value="F:ATP binding"/>
    <property type="evidence" value="ECO:0007669"/>
    <property type="project" value="UniProtKB-UniRule"/>
</dbReference>
<dbReference type="SUPFAM" id="SSF56112">
    <property type="entry name" value="Protein kinase-like (PK-like)"/>
    <property type="match status" value="1"/>
</dbReference>
<keyword evidence="9" id="KW-0723">Serine/threonine-protein kinase</keyword>
<dbReference type="Pfam" id="PF13174">
    <property type="entry name" value="TPR_6"/>
    <property type="match status" value="1"/>
</dbReference>
<dbReference type="PROSITE" id="PS50011">
    <property type="entry name" value="PROTEIN_KINASE_DOM"/>
    <property type="match status" value="1"/>
</dbReference>
<feature type="repeat" description="TPR" evidence="5">
    <location>
        <begin position="750"/>
        <end position="783"/>
    </location>
</feature>
<dbReference type="AlphaFoldDB" id="A0A1I1S397"/>
<keyword evidence="1" id="KW-0808">Transferase</keyword>
<dbReference type="Pfam" id="PF14559">
    <property type="entry name" value="TPR_19"/>
    <property type="match status" value="1"/>
</dbReference>
<keyword evidence="3 9" id="KW-0418">Kinase</keyword>
<dbReference type="SMART" id="SM00028">
    <property type="entry name" value="TPR"/>
    <property type="match status" value="5"/>
</dbReference>
<dbReference type="Pfam" id="PF00069">
    <property type="entry name" value="Pkinase"/>
    <property type="match status" value="1"/>
</dbReference>
<feature type="binding site" evidence="6">
    <location>
        <position position="36"/>
    </location>
    <ligand>
        <name>ATP</name>
        <dbReference type="ChEBI" id="CHEBI:30616"/>
    </ligand>
</feature>
<dbReference type="InterPro" id="IPR019734">
    <property type="entry name" value="TPR_rpt"/>
</dbReference>
<dbReference type="InterPro" id="IPR008271">
    <property type="entry name" value="Ser/Thr_kinase_AS"/>
</dbReference>
<feature type="domain" description="Protein kinase" evidence="8">
    <location>
        <begin position="7"/>
        <end position="266"/>
    </location>
</feature>
<dbReference type="SUPFAM" id="SSF81901">
    <property type="entry name" value="HCP-like"/>
    <property type="match status" value="1"/>
</dbReference>
<dbReference type="CDD" id="cd14014">
    <property type="entry name" value="STKc_PknB_like"/>
    <property type="match status" value="1"/>
</dbReference>
<dbReference type="InterPro" id="IPR011990">
    <property type="entry name" value="TPR-like_helical_dom_sf"/>
</dbReference>
<evidence type="ECO:0000256" key="2">
    <source>
        <dbReference type="ARBA" id="ARBA00022741"/>
    </source>
</evidence>
<proteinExistence type="predicted"/>
<dbReference type="InterPro" id="IPR000719">
    <property type="entry name" value="Prot_kinase_dom"/>
</dbReference>
<dbReference type="PANTHER" id="PTHR43289">
    <property type="entry name" value="MITOGEN-ACTIVATED PROTEIN KINASE KINASE KINASE 20-RELATED"/>
    <property type="match status" value="1"/>
</dbReference>
<reference evidence="9 10" key="1">
    <citation type="submission" date="2016-10" db="EMBL/GenBank/DDBJ databases">
        <authorList>
            <person name="de Groot N.N."/>
        </authorList>
    </citation>
    <scope>NUCLEOTIDE SEQUENCE [LARGE SCALE GENOMIC DNA]</scope>
    <source>
        <strain evidence="9 10">DSM 6059</strain>
    </source>
</reference>
<dbReference type="Pfam" id="PF13181">
    <property type="entry name" value="TPR_8"/>
    <property type="match status" value="1"/>
</dbReference>
<dbReference type="GO" id="GO:0004674">
    <property type="term" value="F:protein serine/threonine kinase activity"/>
    <property type="evidence" value="ECO:0007669"/>
    <property type="project" value="UniProtKB-KW"/>
</dbReference>
<keyword evidence="5" id="KW-0802">TPR repeat</keyword>
<dbReference type="Gene3D" id="1.25.40.10">
    <property type="entry name" value="Tetratricopeptide repeat domain"/>
    <property type="match status" value="2"/>
</dbReference>
<organism evidence="9 10">
    <name type="scientific">Pseudoalteromonas denitrificans DSM 6059</name>
    <dbReference type="NCBI Taxonomy" id="1123010"/>
    <lineage>
        <taxon>Bacteria</taxon>
        <taxon>Pseudomonadati</taxon>
        <taxon>Pseudomonadota</taxon>
        <taxon>Gammaproteobacteria</taxon>
        <taxon>Alteromonadales</taxon>
        <taxon>Pseudoalteromonadaceae</taxon>
        <taxon>Pseudoalteromonas</taxon>
    </lineage>
</organism>
<evidence type="ECO:0000259" key="8">
    <source>
        <dbReference type="PROSITE" id="PS50011"/>
    </source>
</evidence>
<keyword evidence="7" id="KW-0472">Membrane</keyword>
<evidence type="ECO:0000256" key="4">
    <source>
        <dbReference type="ARBA" id="ARBA00022840"/>
    </source>
</evidence>
<evidence type="ECO:0000256" key="1">
    <source>
        <dbReference type="ARBA" id="ARBA00022679"/>
    </source>
</evidence>
<dbReference type="SUPFAM" id="SSF48452">
    <property type="entry name" value="TPR-like"/>
    <property type="match status" value="1"/>
</dbReference>
<dbReference type="Gene3D" id="1.10.510.10">
    <property type="entry name" value="Transferase(Phosphotransferase) domain 1"/>
    <property type="match status" value="1"/>
</dbReference>
<accession>A0A1I1S397</accession>
<dbReference type="RefSeq" id="WP_091989902.1">
    <property type="nucleotide sequence ID" value="NZ_FOLO01000055.1"/>
</dbReference>
<dbReference type="PROSITE" id="PS00107">
    <property type="entry name" value="PROTEIN_KINASE_ATP"/>
    <property type="match status" value="1"/>
</dbReference>
<evidence type="ECO:0000256" key="5">
    <source>
        <dbReference type="PROSITE-ProRule" id="PRU00339"/>
    </source>
</evidence>
<dbReference type="SMART" id="SM00220">
    <property type="entry name" value="S_TKc"/>
    <property type="match status" value="1"/>
</dbReference>
<dbReference type="PANTHER" id="PTHR43289:SF34">
    <property type="entry name" value="SERINE_THREONINE-PROTEIN KINASE YBDM-RELATED"/>
    <property type="match status" value="1"/>
</dbReference>
<dbReference type="Proteomes" id="UP000198862">
    <property type="component" value="Unassembled WGS sequence"/>
</dbReference>
<evidence type="ECO:0000313" key="10">
    <source>
        <dbReference type="Proteomes" id="UP000198862"/>
    </source>
</evidence>
<sequence length="854" mass="96381">MRNLGHYQLKKLIGQGGMGKVFLAEDTRLHRAVAIKQLKTQTSGSTQKIQIANSLNEARLLAKVNHTNIVQLYDIHQAENQISLVMEYIKGKTLQQFQKQNVTSLIQKLELICQISAGLASAHAEGIIHCDLKASNIIINEKGNAKITDFGIAQLTCNNRESNFKHLTYASSNAASPEQLKNNKIDYRSDLFSLGLLAFTFIAGRHPFDNIKGLNITQAIIDEQPSCASTILPCVPQPLIELLNKLLSKNPSSRPQCSQQVTQRFKQILINITQEEIIAQDTTVLSELTAPKITQSKFKKNQNILTIVGVLSLVVACILAYFFKIEPVHRYVVVLKPKLNENSQLSEMHKDLVTVTIDDAIRQLIINNPRIQLISREEVLETKEGLKKVAQITGASDIISTNLNCNNIQCSVISSHLSGKHWSVTAQKNWNVNIKNYREIYHNATTQMASLLNIKEDNNQGNVSINENDYIAYIKLYNNIELKGEDSDNNLSELKTLLNKAPQLFSGYSLYRKTSLEMYYQTKESYYLNQLSELLNNAPITYRNSMLFTIDSTMLAIAEGKLEQADEILKQSRKYDVDPVIYHELRAEWYLAKNDLLMAIKQTKLALSFRSNSILQYNLAALYFQNSEIEQAKTLLLNLLNLTPDNYRPNQLLADIYLAEGNIDEAITAYNKTININAQPLDLNNLGLSYLLKKQYPKALVSARKAWSKSPKNSMMLLNLADIEWLAGNTTQAKKYYQQILTMLAGQNTFYALLDSAQAYAHLKEYNNALKSLNQAIKISPNRLEYSYAAALIYTLAGENKSALVHVEEAVKSGYGAVWFNLAWFSELCDYQEFNMLLQSLGSRNSCLNTQNEN</sequence>
<gene>
    <name evidence="9" type="ORF">SAMN02745724_04437</name>
</gene>
<keyword evidence="10" id="KW-1185">Reference proteome</keyword>
<evidence type="ECO:0000256" key="6">
    <source>
        <dbReference type="PROSITE-ProRule" id="PRU10141"/>
    </source>
</evidence>
<evidence type="ECO:0000256" key="7">
    <source>
        <dbReference type="SAM" id="Phobius"/>
    </source>
</evidence>
<protein>
    <submittedName>
        <fullName evidence="9">Serine/threonine protein kinase</fullName>
    </submittedName>
</protein>
<evidence type="ECO:0000313" key="9">
    <source>
        <dbReference type="EMBL" id="SFD40991.1"/>
    </source>
</evidence>
<dbReference type="PROSITE" id="PS50005">
    <property type="entry name" value="TPR"/>
    <property type="match status" value="2"/>
</dbReference>
<evidence type="ECO:0000256" key="3">
    <source>
        <dbReference type="ARBA" id="ARBA00022777"/>
    </source>
</evidence>
<keyword evidence="7" id="KW-0812">Transmembrane</keyword>
<dbReference type="EMBL" id="FOLO01000055">
    <property type="protein sequence ID" value="SFD40991.1"/>
    <property type="molecule type" value="Genomic_DNA"/>
</dbReference>
<keyword evidence="4 6" id="KW-0067">ATP-binding</keyword>
<keyword evidence="7" id="KW-1133">Transmembrane helix</keyword>
<feature type="repeat" description="TPR" evidence="5">
    <location>
        <begin position="613"/>
        <end position="646"/>
    </location>
</feature>
<feature type="transmembrane region" description="Helical" evidence="7">
    <location>
        <begin position="304"/>
        <end position="323"/>
    </location>
</feature>